<protein>
    <recommendedName>
        <fullName evidence="7">C2H2-type domain-containing protein</fullName>
    </recommendedName>
</protein>
<dbReference type="InterPro" id="IPR013087">
    <property type="entry name" value="Znf_C2H2_type"/>
</dbReference>
<reference evidence="8 9" key="1">
    <citation type="submission" date="2021-06" db="EMBL/GenBank/DDBJ databases">
        <title>A haploid diamondback moth (Plutella xylostella L.) genome assembly resolves 31 chromosomes and identifies a diamide resistance mutation.</title>
        <authorList>
            <person name="Ward C.M."/>
            <person name="Perry K.D."/>
            <person name="Baker G."/>
            <person name="Powis K."/>
            <person name="Heckel D.G."/>
            <person name="Baxter S.W."/>
        </authorList>
    </citation>
    <scope>NUCLEOTIDE SEQUENCE [LARGE SCALE GENOMIC DNA]</scope>
    <source>
        <strain evidence="8 9">LV</strain>
        <tissue evidence="8">Single pupa</tissue>
    </source>
</reference>
<evidence type="ECO:0000256" key="5">
    <source>
        <dbReference type="PROSITE-ProRule" id="PRU00042"/>
    </source>
</evidence>
<dbReference type="Gene3D" id="3.30.160.60">
    <property type="entry name" value="Classic Zinc Finger"/>
    <property type="match status" value="2"/>
</dbReference>
<dbReference type="SUPFAM" id="SSF57667">
    <property type="entry name" value="beta-beta-alpha zinc fingers"/>
    <property type="match status" value="1"/>
</dbReference>
<evidence type="ECO:0000256" key="2">
    <source>
        <dbReference type="ARBA" id="ARBA00022737"/>
    </source>
</evidence>
<dbReference type="PROSITE" id="PS00028">
    <property type="entry name" value="ZINC_FINGER_C2H2_1"/>
    <property type="match status" value="1"/>
</dbReference>
<dbReference type="Proteomes" id="UP000823941">
    <property type="component" value="Chromosome 11"/>
</dbReference>
<comment type="caution">
    <text evidence="8">The sequence shown here is derived from an EMBL/GenBank/DDBJ whole genome shotgun (WGS) entry which is preliminary data.</text>
</comment>
<keyword evidence="3 5" id="KW-0863">Zinc-finger</keyword>
<evidence type="ECO:0000256" key="3">
    <source>
        <dbReference type="ARBA" id="ARBA00022771"/>
    </source>
</evidence>
<gene>
    <name evidence="8" type="ORF">JYU34_007911</name>
</gene>
<organism evidence="8 9">
    <name type="scientific">Plutella xylostella</name>
    <name type="common">Diamondback moth</name>
    <name type="synonym">Plutella maculipennis</name>
    <dbReference type="NCBI Taxonomy" id="51655"/>
    <lineage>
        <taxon>Eukaryota</taxon>
        <taxon>Metazoa</taxon>
        <taxon>Ecdysozoa</taxon>
        <taxon>Arthropoda</taxon>
        <taxon>Hexapoda</taxon>
        <taxon>Insecta</taxon>
        <taxon>Pterygota</taxon>
        <taxon>Neoptera</taxon>
        <taxon>Endopterygota</taxon>
        <taxon>Lepidoptera</taxon>
        <taxon>Glossata</taxon>
        <taxon>Ditrysia</taxon>
        <taxon>Yponomeutoidea</taxon>
        <taxon>Plutellidae</taxon>
        <taxon>Plutella</taxon>
    </lineage>
</organism>
<evidence type="ECO:0000256" key="1">
    <source>
        <dbReference type="ARBA" id="ARBA00022723"/>
    </source>
</evidence>
<evidence type="ECO:0000256" key="4">
    <source>
        <dbReference type="ARBA" id="ARBA00022833"/>
    </source>
</evidence>
<dbReference type="PANTHER" id="PTHR24379">
    <property type="entry name" value="KRAB AND ZINC FINGER DOMAIN-CONTAINING"/>
    <property type="match status" value="1"/>
</dbReference>
<keyword evidence="9" id="KW-1185">Reference proteome</keyword>
<dbReference type="SMART" id="SM00868">
    <property type="entry name" value="zf-AD"/>
    <property type="match status" value="1"/>
</dbReference>
<name>A0ABQ7QNC2_PLUXY</name>
<keyword evidence="4" id="KW-0862">Zinc</keyword>
<feature type="domain" description="C2H2-type" evidence="7">
    <location>
        <begin position="375"/>
        <end position="395"/>
    </location>
</feature>
<feature type="coiled-coil region" evidence="6">
    <location>
        <begin position="164"/>
        <end position="224"/>
    </location>
</feature>
<sequence length="395" mass="45281">MDIKTETSEMSLICSACLCVGRALRTIDDYKLKQYYLDTIREIPLCTAMEVHPLVCWECAALLRKIVSFREQVKDSYRILQTYTAESLNECLLTDVSRTPRLQMTVNEHVNVAPSVEVECAGDGETKMVEVQLFVKDEKEEWNVEDDDVKRETVSSDVDDAPYLSDVSEEMVKLETEVKAILNDEFNDDDDGKKKKRSKKRKLNIKMEGKTEDAEEIVKKLTKEKKPSKTKTESKILTIELTYAEMLAERAKRAEAEAYISAEYKCETCIVGFSSEASRIEHGLKKHGSRGKYSCPICKTVIGSVNAFSAHYKRHSRRYECSLCNKRSSDRKQLLQHYRTAHEEQPPEYKCTHCGKLSHSKDAHRYHVSLHSARVPCPQCNKTFSQRAGLTNHRK</sequence>
<dbReference type="EMBL" id="JAHIBW010000011">
    <property type="protein sequence ID" value="KAG7306548.1"/>
    <property type="molecule type" value="Genomic_DNA"/>
</dbReference>
<accession>A0ABQ7QNC2</accession>
<evidence type="ECO:0000256" key="6">
    <source>
        <dbReference type="SAM" id="Coils"/>
    </source>
</evidence>
<keyword evidence="1" id="KW-0479">Metal-binding</keyword>
<keyword evidence="2" id="KW-0677">Repeat</keyword>
<dbReference type="PROSITE" id="PS50157">
    <property type="entry name" value="ZINC_FINGER_C2H2_2"/>
    <property type="match status" value="3"/>
</dbReference>
<evidence type="ECO:0000313" key="9">
    <source>
        <dbReference type="Proteomes" id="UP000823941"/>
    </source>
</evidence>
<dbReference type="Pfam" id="PF00096">
    <property type="entry name" value="zf-C2H2"/>
    <property type="match status" value="2"/>
</dbReference>
<evidence type="ECO:0000313" key="8">
    <source>
        <dbReference type="EMBL" id="KAG7306548.1"/>
    </source>
</evidence>
<dbReference type="SMART" id="SM00355">
    <property type="entry name" value="ZnF_C2H2"/>
    <property type="match status" value="5"/>
</dbReference>
<proteinExistence type="predicted"/>
<keyword evidence="6" id="KW-0175">Coiled coil</keyword>
<dbReference type="InterPro" id="IPR036236">
    <property type="entry name" value="Znf_C2H2_sf"/>
</dbReference>
<feature type="domain" description="C2H2-type" evidence="7">
    <location>
        <begin position="319"/>
        <end position="347"/>
    </location>
</feature>
<dbReference type="PANTHER" id="PTHR24379:SF121">
    <property type="entry name" value="C2H2-TYPE DOMAIN-CONTAINING PROTEIN"/>
    <property type="match status" value="1"/>
</dbReference>
<feature type="domain" description="C2H2-type" evidence="7">
    <location>
        <begin position="349"/>
        <end position="376"/>
    </location>
</feature>
<dbReference type="InterPro" id="IPR012934">
    <property type="entry name" value="Znf_AD"/>
</dbReference>
<evidence type="ECO:0000259" key="7">
    <source>
        <dbReference type="PROSITE" id="PS50157"/>
    </source>
</evidence>